<dbReference type="Gene3D" id="1.20.1280.50">
    <property type="match status" value="1"/>
</dbReference>
<dbReference type="InterPro" id="IPR050796">
    <property type="entry name" value="SCF_F-box_component"/>
</dbReference>
<dbReference type="InterPro" id="IPR017451">
    <property type="entry name" value="F-box-assoc_interact_dom"/>
</dbReference>
<dbReference type="Proteomes" id="UP000324705">
    <property type="component" value="Chromosome 5B"/>
</dbReference>
<dbReference type="InterPro" id="IPR013187">
    <property type="entry name" value="F-box-assoc_dom_typ3"/>
</dbReference>
<dbReference type="PROSITE" id="PS50181">
    <property type="entry name" value="FBOX"/>
    <property type="match status" value="1"/>
</dbReference>
<proteinExistence type="predicted"/>
<dbReference type="Pfam" id="PF08268">
    <property type="entry name" value="FBA_3"/>
    <property type="match status" value="2"/>
</dbReference>
<dbReference type="EMBL" id="LT934120">
    <property type="protein sequence ID" value="VAI33468.1"/>
    <property type="molecule type" value="Genomic_DNA"/>
</dbReference>
<evidence type="ECO:0000313" key="2">
    <source>
        <dbReference type="EMBL" id="VAI33468.1"/>
    </source>
</evidence>
<dbReference type="SUPFAM" id="SSF81383">
    <property type="entry name" value="F-box domain"/>
    <property type="match status" value="1"/>
</dbReference>
<protein>
    <recommendedName>
        <fullName evidence="1">F-box domain-containing protein</fullName>
    </recommendedName>
</protein>
<organism evidence="2 3">
    <name type="scientific">Triticum turgidum subsp. durum</name>
    <name type="common">Durum wheat</name>
    <name type="synonym">Triticum durum</name>
    <dbReference type="NCBI Taxonomy" id="4567"/>
    <lineage>
        <taxon>Eukaryota</taxon>
        <taxon>Viridiplantae</taxon>
        <taxon>Streptophyta</taxon>
        <taxon>Embryophyta</taxon>
        <taxon>Tracheophyta</taxon>
        <taxon>Spermatophyta</taxon>
        <taxon>Magnoliopsida</taxon>
        <taxon>Liliopsida</taxon>
        <taxon>Poales</taxon>
        <taxon>Poaceae</taxon>
        <taxon>BOP clade</taxon>
        <taxon>Pooideae</taxon>
        <taxon>Triticodae</taxon>
        <taxon>Triticeae</taxon>
        <taxon>Triticinae</taxon>
        <taxon>Triticum</taxon>
    </lineage>
</organism>
<dbReference type="InterPro" id="IPR036047">
    <property type="entry name" value="F-box-like_dom_sf"/>
</dbReference>
<keyword evidence="3" id="KW-1185">Reference proteome</keyword>
<dbReference type="PANTHER" id="PTHR31672">
    <property type="entry name" value="BNACNNG10540D PROTEIN"/>
    <property type="match status" value="1"/>
</dbReference>
<dbReference type="PANTHER" id="PTHR31672:SF13">
    <property type="entry name" value="F-BOX PROTEIN CPR30-LIKE"/>
    <property type="match status" value="1"/>
</dbReference>
<evidence type="ECO:0000313" key="3">
    <source>
        <dbReference type="Proteomes" id="UP000324705"/>
    </source>
</evidence>
<gene>
    <name evidence="2" type="ORF">TRITD_5Bv1G144380</name>
</gene>
<dbReference type="Gramene" id="TRITD5Bv1G144380.8">
    <property type="protein sequence ID" value="TRITD5Bv1G144380.8"/>
    <property type="gene ID" value="TRITD5Bv1G144380"/>
</dbReference>
<dbReference type="Pfam" id="PF00646">
    <property type="entry name" value="F-box"/>
    <property type="match status" value="1"/>
</dbReference>
<name>A0A9R0XBB9_TRITD</name>
<dbReference type="SMART" id="SM00256">
    <property type="entry name" value="FBOX"/>
    <property type="match status" value="1"/>
</dbReference>
<dbReference type="AlphaFoldDB" id="A0A9R0XBB9"/>
<sequence length="827" mass="95877">MVAEEPEAKKQINEECIINRLPGDLIERIFFRLPVSTLLTCRGVCKQWQNFIRDPQFAASHLRLAPSYALLFFPQGLVSGELYPSDAILIDEAWSPSTYAVPVIGPDDFLFGSCNGLLGSYTKTSTIKIANLATGEYLHLEKPSKNVKGDHYCFYSFGFHPVTKEYKITHFLGDCIDGRPHNKDRFNIIQVYTLGDEKWKDIRTPEPLSLISVRNSGVVNVDGRMYWLTEDMLVSWQHAVISFDLREESFAMIQLPAEREDEDRYGPRKFWIREMHGKICIVTAQPSRYDPRALLGELQIWTLENMVEQQRWSKKYNIKNPPNYIPGPHSVHRDRIMTQLYNSVCSYELFSENFEIDLSKKLKLFDSKPRWMYNMQSYIVVKSLVSLDVYKKAGIVRRPKQQVGWELKKWKAWEDKRREAEDIRCRVHKHEHALFGNAEKMGKMYQSLQDKPHDVAERLRAELNQVLQDMPDNPSQPKSPRRLNWVEQKQDYEKLMARSVKLKERAQVMKQAHDNILSIICAPRDVLLFFQQESVSGEPYPSDAILIDEAWSPSTRAVPVIGPDDFLFGSCNGLLGLYTKTSTIKIANLATGECLHLEKPAKNVKGDHFSFYSFGFHPVTKEYKITHFLGDCVEGRPRNKDSFSVIQVYTLGDEKWKDIRTPEALSLIAVRNSGVVNVDGKIYWLTEEMLASWQHAVMSFDLREESFAIIQLPAAREDHDYYGPRPHFVHRDRILAQLCSDVYKKAGIVHRPKQREGWQLKKWETWKRRLSKLVDMQCQMHKFEHNLLEIAETMGGRCQFLKDKQHNIAEHVLTELKQVSGVTAQTR</sequence>
<dbReference type="NCBIfam" id="TIGR01640">
    <property type="entry name" value="F_box_assoc_1"/>
    <property type="match status" value="2"/>
</dbReference>
<accession>A0A9R0XBB9</accession>
<evidence type="ECO:0000259" key="1">
    <source>
        <dbReference type="PROSITE" id="PS50181"/>
    </source>
</evidence>
<dbReference type="InterPro" id="IPR001810">
    <property type="entry name" value="F-box_dom"/>
</dbReference>
<feature type="domain" description="F-box" evidence="1">
    <location>
        <begin position="15"/>
        <end position="62"/>
    </location>
</feature>
<reference evidence="2 3" key="1">
    <citation type="submission" date="2017-09" db="EMBL/GenBank/DDBJ databases">
        <authorList>
            <consortium name="International Durum Wheat Genome Sequencing Consortium (IDWGSC)"/>
            <person name="Milanesi L."/>
        </authorList>
    </citation>
    <scope>NUCLEOTIDE SEQUENCE [LARGE SCALE GENOMIC DNA]</scope>
    <source>
        <strain evidence="3">cv. Svevo</strain>
    </source>
</reference>